<keyword evidence="5 9" id="KW-0269">Exonuclease</keyword>
<dbReference type="InterPro" id="IPR001667">
    <property type="entry name" value="DDH_dom"/>
</dbReference>
<dbReference type="PANTHER" id="PTHR30255">
    <property type="entry name" value="SINGLE-STRANDED-DNA-SPECIFIC EXONUCLEASE RECJ"/>
    <property type="match status" value="1"/>
</dbReference>
<evidence type="ECO:0000259" key="8">
    <source>
        <dbReference type="Pfam" id="PF17768"/>
    </source>
</evidence>
<comment type="similarity">
    <text evidence="1">Belongs to the RecJ family.</text>
</comment>
<gene>
    <name evidence="9" type="ORF">A3D03_01925</name>
</gene>
<dbReference type="GO" id="GO:0008409">
    <property type="term" value="F:5'-3' exonuclease activity"/>
    <property type="evidence" value="ECO:0007669"/>
    <property type="project" value="InterPro"/>
</dbReference>
<feature type="domain" description="DHHA1" evidence="7">
    <location>
        <begin position="346"/>
        <end position="432"/>
    </location>
</feature>
<sequence>MNKWKILDESRSTSNNSGDDEIISIILKNRGIKTKKQIEEFLHPDLSRINRKILGINNNGLLKALERIETALRNSESIVVYTDYDVDGLSSGALLWECLFSFGAKVMPYVPNRFEEGYGLSEKGILEVKKKYKTSLIITVDHGISAGSKIAFAKKQGIDVIVIDHHVKPDKTPDLDTLVHTTMVCATALVWYFCEELTNYLKKSTDLQKGKFSHKENLDLVALATVCDLIPLIGVNRIFVKLGLVQLRKSTRVGLNTLIKHAGINKEDIDAYDLGHIIGPRINAIGRLTHAIDALRLLCTKDKIRALALSEKLYTLNKKRQVMTEESVIIAKDMADVKSGLLFISHESFQSGIIGLIAGRLTQDYNLPSIVIAKGEKISKASARSVKSIDIIAILRNFEDILIDVGGHPQAAGFTVETSKIGLLESRLAAFFQNENLFRRTDKNILIDMTLNLSDITESLYAKMLQLQPFGVANSEPVFLSKNITIAGFTLVGRERNHLKMKLKISEEKNDLIEAIGFKLGEIAGTFKSDCKIDTVYSLDENKWNSKTSLQLHLKDVRISEVFYEKNTRYHGNPASG</sequence>
<evidence type="ECO:0000256" key="2">
    <source>
        <dbReference type="ARBA" id="ARBA00019841"/>
    </source>
</evidence>
<protein>
    <recommendedName>
        <fullName evidence="2">Single-stranded-DNA-specific exonuclease RecJ</fullName>
    </recommendedName>
</protein>
<reference evidence="9 10" key="1">
    <citation type="journal article" date="2016" name="Nat. Commun.">
        <title>Thousands of microbial genomes shed light on interconnected biogeochemical processes in an aquifer system.</title>
        <authorList>
            <person name="Anantharaman K."/>
            <person name="Brown C.T."/>
            <person name="Hug L.A."/>
            <person name="Sharon I."/>
            <person name="Castelle C.J."/>
            <person name="Probst A.J."/>
            <person name="Thomas B.C."/>
            <person name="Singh A."/>
            <person name="Wilkins M.J."/>
            <person name="Karaoz U."/>
            <person name="Brodie E.L."/>
            <person name="Williams K.H."/>
            <person name="Hubbard S.S."/>
            <person name="Banfield J.F."/>
        </authorList>
    </citation>
    <scope>NUCLEOTIDE SEQUENCE [LARGE SCALE GENOMIC DNA]</scope>
</reference>
<dbReference type="Gene3D" id="2.40.50.460">
    <property type="match status" value="1"/>
</dbReference>
<evidence type="ECO:0000313" key="10">
    <source>
        <dbReference type="Proteomes" id="UP000177092"/>
    </source>
</evidence>
<dbReference type="GO" id="GO:0006281">
    <property type="term" value="P:DNA repair"/>
    <property type="evidence" value="ECO:0007669"/>
    <property type="project" value="InterPro"/>
</dbReference>
<evidence type="ECO:0000313" key="9">
    <source>
        <dbReference type="EMBL" id="OGG22100.1"/>
    </source>
</evidence>
<evidence type="ECO:0000256" key="4">
    <source>
        <dbReference type="ARBA" id="ARBA00022801"/>
    </source>
</evidence>
<dbReference type="SUPFAM" id="SSF64182">
    <property type="entry name" value="DHH phosphoesterases"/>
    <property type="match status" value="1"/>
</dbReference>
<dbReference type="PANTHER" id="PTHR30255:SF2">
    <property type="entry name" value="SINGLE-STRANDED-DNA-SPECIFIC EXONUCLEASE RECJ"/>
    <property type="match status" value="1"/>
</dbReference>
<dbReference type="AlphaFoldDB" id="A0A1F6ABE8"/>
<evidence type="ECO:0000256" key="3">
    <source>
        <dbReference type="ARBA" id="ARBA00022722"/>
    </source>
</evidence>
<comment type="caution">
    <text evidence="9">The sequence shown here is derived from an EMBL/GenBank/DDBJ whole genome shotgun (WGS) entry which is preliminary data.</text>
</comment>
<dbReference type="Pfam" id="PF17768">
    <property type="entry name" value="RecJ_OB"/>
    <property type="match status" value="1"/>
</dbReference>
<proteinExistence type="inferred from homology"/>
<dbReference type="STRING" id="1798384.A3D03_01925"/>
<keyword evidence="3" id="KW-0540">Nuclease</keyword>
<evidence type="ECO:0000259" key="6">
    <source>
        <dbReference type="Pfam" id="PF01368"/>
    </source>
</evidence>
<dbReference type="InterPro" id="IPR038763">
    <property type="entry name" value="DHH_sf"/>
</dbReference>
<dbReference type="InterPro" id="IPR003156">
    <property type="entry name" value="DHHA1_dom"/>
</dbReference>
<dbReference type="Pfam" id="PF02272">
    <property type="entry name" value="DHHA1"/>
    <property type="match status" value="1"/>
</dbReference>
<evidence type="ECO:0000256" key="1">
    <source>
        <dbReference type="ARBA" id="ARBA00005915"/>
    </source>
</evidence>
<dbReference type="Proteomes" id="UP000177092">
    <property type="component" value="Unassembled WGS sequence"/>
</dbReference>
<feature type="domain" description="RecJ OB" evidence="8">
    <location>
        <begin position="447"/>
        <end position="556"/>
    </location>
</feature>
<dbReference type="NCBIfam" id="TIGR00644">
    <property type="entry name" value="recJ"/>
    <property type="match status" value="1"/>
</dbReference>
<dbReference type="InterPro" id="IPR004610">
    <property type="entry name" value="RecJ"/>
</dbReference>
<name>A0A1F6ABE8_9BACT</name>
<dbReference type="Pfam" id="PF01368">
    <property type="entry name" value="DHH"/>
    <property type="match status" value="1"/>
</dbReference>
<accession>A0A1F6ABE8</accession>
<dbReference type="InterPro" id="IPR041122">
    <property type="entry name" value="RecJ_OB"/>
</dbReference>
<dbReference type="GO" id="GO:0006310">
    <property type="term" value="P:DNA recombination"/>
    <property type="evidence" value="ECO:0007669"/>
    <property type="project" value="InterPro"/>
</dbReference>
<evidence type="ECO:0000259" key="7">
    <source>
        <dbReference type="Pfam" id="PF02272"/>
    </source>
</evidence>
<dbReference type="EMBL" id="MFJN01000009">
    <property type="protein sequence ID" value="OGG22100.1"/>
    <property type="molecule type" value="Genomic_DNA"/>
</dbReference>
<dbReference type="Gene3D" id="3.90.1640.30">
    <property type="match status" value="1"/>
</dbReference>
<dbReference type="GO" id="GO:0003676">
    <property type="term" value="F:nucleic acid binding"/>
    <property type="evidence" value="ECO:0007669"/>
    <property type="project" value="InterPro"/>
</dbReference>
<feature type="domain" description="DDH" evidence="6">
    <location>
        <begin position="77"/>
        <end position="225"/>
    </location>
</feature>
<organism evidence="9 10">
    <name type="scientific">Candidatus Gottesmanbacteria bacterium RIFCSPHIGHO2_02_FULL_40_13</name>
    <dbReference type="NCBI Taxonomy" id="1798384"/>
    <lineage>
        <taxon>Bacteria</taxon>
        <taxon>Candidatus Gottesmaniibacteriota</taxon>
    </lineage>
</organism>
<keyword evidence="4" id="KW-0378">Hydrolase</keyword>
<evidence type="ECO:0000256" key="5">
    <source>
        <dbReference type="ARBA" id="ARBA00022839"/>
    </source>
</evidence>
<dbReference type="InterPro" id="IPR051673">
    <property type="entry name" value="SSDNA_exonuclease_RecJ"/>
</dbReference>